<sequence length="96" mass="10721">MDSRRLKVVWTPEAEADLDEGVTYIARDNVSAAIATEERVFDAADGLGDFPNKGRARTDGRRELVVAATPFLLVYRTEADSVVILRVWHTSREPFA</sequence>
<dbReference type="RefSeq" id="WP_374038355.1">
    <property type="nucleotide sequence ID" value="NZ_CP169082.1"/>
</dbReference>
<dbReference type="Pfam" id="PF05016">
    <property type="entry name" value="ParE_toxin"/>
    <property type="match status" value="1"/>
</dbReference>
<dbReference type="InterPro" id="IPR051803">
    <property type="entry name" value="TA_system_RelE-like_toxin"/>
</dbReference>
<proteinExistence type="inferred from homology"/>
<dbReference type="Proteomes" id="UP001596152">
    <property type="component" value="Unassembled WGS sequence"/>
</dbReference>
<keyword evidence="2" id="KW-1277">Toxin-antitoxin system</keyword>
<evidence type="ECO:0000313" key="3">
    <source>
        <dbReference type="EMBL" id="MFC5346075.1"/>
    </source>
</evidence>
<evidence type="ECO:0000256" key="1">
    <source>
        <dbReference type="ARBA" id="ARBA00006226"/>
    </source>
</evidence>
<dbReference type="EMBL" id="JBHSLF010000055">
    <property type="protein sequence ID" value="MFC5346075.1"/>
    <property type="molecule type" value="Genomic_DNA"/>
</dbReference>
<comment type="similarity">
    <text evidence="1">Belongs to the RelE toxin family.</text>
</comment>
<name>A0ABW0FWG3_9CAUL</name>
<reference evidence="4" key="1">
    <citation type="journal article" date="2019" name="Int. J. Syst. Evol. Microbiol.">
        <title>The Global Catalogue of Microorganisms (GCM) 10K type strain sequencing project: providing services to taxonomists for standard genome sequencing and annotation.</title>
        <authorList>
            <consortium name="The Broad Institute Genomics Platform"/>
            <consortium name="The Broad Institute Genome Sequencing Center for Infectious Disease"/>
            <person name="Wu L."/>
            <person name="Ma J."/>
        </authorList>
    </citation>
    <scope>NUCLEOTIDE SEQUENCE [LARGE SCALE GENOMIC DNA]</scope>
    <source>
        <strain evidence="4">JCM 12125</strain>
    </source>
</reference>
<evidence type="ECO:0000256" key="2">
    <source>
        <dbReference type="ARBA" id="ARBA00022649"/>
    </source>
</evidence>
<accession>A0ABW0FWG3</accession>
<evidence type="ECO:0000313" key="4">
    <source>
        <dbReference type="Proteomes" id="UP001596152"/>
    </source>
</evidence>
<organism evidence="3 4">
    <name type="scientific">Brevundimonas staleyi</name>
    <dbReference type="NCBI Taxonomy" id="74326"/>
    <lineage>
        <taxon>Bacteria</taxon>
        <taxon>Pseudomonadati</taxon>
        <taxon>Pseudomonadota</taxon>
        <taxon>Alphaproteobacteria</taxon>
        <taxon>Caulobacterales</taxon>
        <taxon>Caulobacteraceae</taxon>
        <taxon>Brevundimonas</taxon>
    </lineage>
</organism>
<dbReference type="PANTHER" id="PTHR33755">
    <property type="entry name" value="TOXIN PARE1-RELATED"/>
    <property type="match status" value="1"/>
</dbReference>
<protein>
    <submittedName>
        <fullName evidence="3">Type II toxin-antitoxin system RelE/ParE family toxin</fullName>
    </submittedName>
</protein>
<dbReference type="InterPro" id="IPR007712">
    <property type="entry name" value="RelE/ParE_toxin"/>
</dbReference>
<dbReference type="Gene3D" id="3.30.2310.20">
    <property type="entry name" value="RelE-like"/>
    <property type="match status" value="1"/>
</dbReference>
<comment type="caution">
    <text evidence="3">The sequence shown here is derived from an EMBL/GenBank/DDBJ whole genome shotgun (WGS) entry which is preliminary data.</text>
</comment>
<keyword evidence="4" id="KW-1185">Reference proteome</keyword>
<gene>
    <name evidence="3" type="ORF">ACFPIE_19330</name>
</gene>
<dbReference type="InterPro" id="IPR035093">
    <property type="entry name" value="RelE/ParE_toxin_dom_sf"/>
</dbReference>